<proteinExistence type="predicted"/>
<dbReference type="CDD" id="cd00303">
    <property type="entry name" value="retropepsin_like"/>
    <property type="match status" value="1"/>
</dbReference>
<reference evidence="1" key="2">
    <citation type="submission" date="2011-02" db="EMBL/GenBank/DDBJ databases">
        <authorList>
            <person name="MacLean D."/>
        </authorList>
    </citation>
    <scope>NUCLEOTIDE SEQUENCE</scope>
</reference>
<dbReference type="AlphaFoldDB" id="F0WU44"/>
<dbReference type="EMBL" id="FR824309">
    <property type="protein sequence ID" value="CCA24889.1"/>
    <property type="molecule type" value="Genomic_DNA"/>
</dbReference>
<reference evidence="1" key="1">
    <citation type="journal article" date="2011" name="PLoS Biol.">
        <title>Gene gain and loss during evolution of obligate parasitism in the white rust pathogen of Arabidopsis thaliana.</title>
        <authorList>
            <person name="Kemen E."/>
            <person name="Gardiner A."/>
            <person name="Schultz-Larsen T."/>
            <person name="Kemen A.C."/>
            <person name="Balmuth A.L."/>
            <person name="Robert-Seilaniantz A."/>
            <person name="Bailey K."/>
            <person name="Holub E."/>
            <person name="Studholme D.J."/>
            <person name="Maclean D."/>
            <person name="Jones J.D."/>
        </authorList>
    </citation>
    <scope>NUCLEOTIDE SEQUENCE</scope>
</reference>
<accession>F0WU44</accession>
<organism evidence="1">
    <name type="scientific">Albugo laibachii Nc14</name>
    <dbReference type="NCBI Taxonomy" id="890382"/>
    <lineage>
        <taxon>Eukaryota</taxon>
        <taxon>Sar</taxon>
        <taxon>Stramenopiles</taxon>
        <taxon>Oomycota</taxon>
        <taxon>Peronosporomycetes</taxon>
        <taxon>Albuginales</taxon>
        <taxon>Albuginaceae</taxon>
        <taxon>Albugo</taxon>
    </lineage>
</organism>
<evidence type="ECO:0000313" key="1">
    <source>
        <dbReference type="EMBL" id="CCA24889.1"/>
    </source>
</evidence>
<protein>
    <submittedName>
        <fullName evidence="1">Putative polyprotein</fullName>
    </submittedName>
</protein>
<name>F0WU44_9STRA</name>
<dbReference type="HOGENOM" id="CLU_1063267_0_0_1"/>
<gene>
    <name evidence="1" type="primary">AlNc14C264G9867</name>
    <name evidence="1" type="ORF">ALNC14_110330</name>
</gene>
<sequence>MLSVVYHGETNRSYVASVTFYGWVERRPSQKLPIPGIPRTAVRRLHARYAGRFQQSYLHVIQIVHTEADTLRTRANGDCATQSNVHRPIRSFPSRDNPITFQQNVRKKLNGVCNRCRKQSHVAARCHAPAPVYSSVNHTGAYESAPKNEEFQQVGGILLDDHAPTTCEKYARLIIIDIEVEGASRRLRALVDFRATNSFIGESCLVNISSIDMKKLPGNMTVRLADGFPCTTPKRVVSMSYDFDDFEAIDKFLVINMGGKFH</sequence>